<dbReference type="InterPro" id="IPR013783">
    <property type="entry name" value="Ig-like_fold"/>
</dbReference>
<organism evidence="1">
    <name type="scientific">Candidatus Caldatribacterium californiense</name>
    <dbReference type="NCBI Taxonomy" id="1454726"/>
    <lineage>
        <taxon>Bacteria</taxon>
        <taxon>Pseudomonadati</taxon>
        <taxon>Atribacterota</taxon>
        <taxon>Atribacteria</taxon>
        <taxon>Atribacterales</taxon>
        <taxon>Candidatus Caldatribacteriaceae</taxon>
        <taxon>Candidatus Caldatribacterium</taxon>
    </lineage>
</organism>
<dbReference type="EMBL" id="DTFV01000122">
    <property type="protein sequence ID" value="HGI31324.1"/>
    <property type="molecule type" value="Genomic_DNA"/>
</dbReference>
<accession>A0A7V3YHQ8</accession>
<protein>
    <recommendedName>
        <fullName evidence="2">Bacterial Ig domain-containing protein</fullName>
    </recommendedName>
</protein>
<name>A0A7V3YHQ8_9BACT</name>
<evidence type="ECO:0008006" key="2">
    <source>
        <dbReference type="Google" id="ProtNLM"/>
    </source>
</evidence>
<reference evidence="1" key="1">
    <citation type="journal article" date="2020" name="mSystems">
        <title>Genome- and Community-Level Interaction Insights into Carbon Utilization and Element Cycling Functions of Hydrothermarchaeota in Hydrothermal Sediment.</title>
        <authorList>
            <person name="Zhou Z."/>
            <person name="Liu Y."/>
            <person name="Xu W."/>
            <person name="Pan J."/>
            <person name="Luo Z.H."/>
            <person name="Li M."/>
        </authorList>
    </citation>
    <scope>NUCLEOTIDE SEQUENCE [LARGE SCALE GENOMIC DNA]</scope>
    <source>
        <strain evidence="1">SpSt-747</strain>
    </source>
</reference>
<dbReference type="Gene3D" id="2.60.40.10">
    <property type="entry name" value="Immunoglobulins"/>
    <property type="match status" value="1"/>
</dbReference>
<comment type="caution">
    <text evidence="1">The sequence shown here is derived from an EMBL/GenBank/DDBJ whole genome shotgun (WGS) entry which is preliminary data.</text>
</comment>
<sequence length="256" mass="25982">MRLQEVVVGALLVTLVLGIFGCGPSGGPATSPSPGPGQTQAPEILKAEIVGVRVLSSGDAVQPNQNVVFTGRGPANVQIRVYQGGNLLDTTSTSASGEFTFTWNSGSTEGTFLLEFAAKDPVLVESPRISFTLVVDGTPPELSSVTARASTPSGGTPPRVTVVFSEPIVVNDMVLFTLPLGGFWTVSVTGSSVFIPTGIQLATDRKTVTITGNAVSQLVAGDSVIVGFAPAGPLVVTDEAGNACVSPTVVSGTVAP</sequence>
<evidence type="ECO:0000313" key="1">
    <source>
        <dbReference type="EMBL" id="HGI31324.1"/>
    </source>
</evidence>
<dbReference type="PROSITE" id="PS51257">
    <property type="entry name" value="PROKAR_LIPOPROTEIN"/>
    <property type="match status" value="1"/>
</dbReference>
<gene>
    <name evidence="1" type="ORF">ENV30_08495</name>
</gene>
<proteinExistence type="predicted"/>
<dbReference type="AlphaFoldDB" id="A0A7V3YHQ8"/>